<keyword evidence="1" id="KW-1133">Transmembrane helix</keyword>
<proteinExistence type="predicted"/>
<feature type="transmembrane region" description="Helical" evidence="1">
    <location>
        <begin position="172"/>
        <end position="195"/>
    </location>
</feature>
<feature type="transmembrane region" description="Helical" evidence="1">
    <location>
        <begin position="31"/>
        <end position="51"/>
    </location>
</feature>
<keyword evidence="1" id="KW-0472">Membrane</keyword>
<evidence type="ECO:0000313" key="2">
    <source>
        <dbReference type="EMBL" id="GAA2249643.1"/>
    </source>
</evidence>
<evidence type="ECO:0000256" key="1">
    <source>
        <dbReference type="SAM" id="Phobius"/>
    </source>
</evidence>
<keyword evidence="1" id="KW-0812">Transmembrane</keyword>
<dbReference type="EMBL" id="BAAATR010000014">
    <property type="protein sequence ID" value="GAA2249643.1"/>
    <property type="molecule type" value="Genomic_DNA"/>
</dbReference>
<dbReference type="Proteomes" id="UP001500305">
    <property type="component" value="Unassembled WGS sequence"/>
</dbReference>
<accession>A0ABN3E6I4</accession>
<feature type="transmembrane region" description="Helical" evidence="1">
    <location>
        <begin position="57"/>
        <end position="76"/>
    </location>
</feature>
<sequence length="275" mass="27865">MPAMTDRHAAPRTGAAAPEFRAPAAAWDLRVARAVPFALVCTLIAAAGHAVVGGGHVALPALAAGFAAVCLVAVLLGGRERSLAAIAGALGAGQLGLHCLFHSLSPHPAMAGMHTGTGQDGPLTLAQVAGRLVCDDSGRAGFAVLPAASPEQLVSAAGLDPQAYPAAAPHDALLGLTPSMLLGHLAAAVVAGWWLRRGEAALWRLLRVTAAAAQQCAVGLRTAFALLATLLLGSASEGRPARRARGRAEDWRLPTAAALRHSVIRRGPPVAAFAR</sequence>
<keyword evidence="3" id="KW-1185">Reference proteome</keyword>
<protein>
    <recommendedName>
        <fullName evidence="4">Integral membrane protein</fullName>
    </recommendedName>
</protein>
<name>A0ABN3E6I4_9ACTN</name>
<evidence type="ECO:0000313" key="3">
    <source>
        <dbReference type="Proteomes" id="UP001500305"/>
    </source>
</evidence>
<gene>
    <name evidence="2" type="ORF">GCM10010430_35450</name>
</gene>
<evidence type="ECO:0008006" key="4">
    <source>
        <dbReference type="Google" id="ProtNLM"/>
    </source>
</evidence>
<feature type="transmembrane region" description="Helical" evidence="1">
    <location>
        <begin position="83"/>
        <end position="104"/>
    </location>
</feature>
<comment type="caution">
    <text evidence="2">The sequence shown here is derived from an EMBL/GenBank/DDBJ whole genome shotgun (WGS) entry which is preliminary data.</text>
</comment>
<organism evidence="2 3">
    <name type="scientific">Kitasatospora cystarginea</name>
    <dbReference type="NCBI Taxonomy" id="58350"/>
    <lineage>
        <taxon>Bacteria</taxon>
        <taxon>Bacillati</taxon>
        <taxon>Actinomycetota</taxon>
        <taxon>Actinomycetes</taxon>
        <taxon>Kitasatosporales</taxon>
        <taxon>Streptomycetaceae</taxon>
        <taxon>Kitasatospora</taxon>
    </lineage>
</organism>
<reference evidence="2 3" key="1">
    <citation type="journal article" date="2019" name="Int. J. Syst. Evol. Microbiol.">
        <title>The Global Catalogue of Microorganisms (GCM) 10K type strain sequencing project: providing services to taxonomists for standard genome sequencing and annotation.</title>
        <authorList>
            <consortium name="The Broad Institute Genomics Platform"/>
            <consortium name="The Broad Institute Genome Sequencing Center for Infectious Disease"/>
            <person name="Wu L."/>
            <person name="Ma J."/>
        </authorList>
    </citation>
    <scope>NUCLEOTIDE SEQUENCE [LARGE SCALE GENOMIC DNA]</scope>
    <source>
        <strain evidence="2 3">JCM 7356</strain>
    </source>
</reference>